<evidence type="ECO:0000256" key="1">
    <source>
        <dbReference type="ARBA" id="ARBA00004240"/>
    </source>
</evidence>
<dbReference type="PROSITE" id="PS50294">
    <property type="entry name" value="WD_REPEATS_REGION"/>
    <property type="match status" value="2"/>
</dbReference>
<evidence type="ECO:0000256" key="4">
    <source>
        <dbReference type="ARBA" id="ARBA00022574"/>
    </source>
</evidence>
<dbReference type="Proteomes" id="UP001470230">
    <property type="component" value="Unassembled WGS sequence"/>
</dbReference>
<gene>
    <name evidence="12" type="ORF">M9Y10_035167</name>
</gene>
<feature type="compositionally biased region" description="Low complexity" evidence="10">
    <location>
        <begin position="899"/>
        <end position="909"/>
    </location>
</feature>
<proteinExistence type="inferred from homology"/>
<feature type="compositionally biased region" description="Low complexity" evidence="10">
    <location>
        <begin position="1072"/>
        <end position="1086"/>
    </location>
</feature>
<evidence type="ECO:0000313" key="12">
    <source>
        <dbReference type="EMBL" id="KAK8890391.1"/>
    </source>
</evidence>
<feature type="region of interest" description="Disordered" evidence="10">
    <location>
        <begin position="437"/>
        <end position="463"/>
    </location>
</feature>
<keyword evidence="5" id="KW-0677">Repeat</keyword>
<evidence type="ECO:0000256" key="8">
    <source>
        <dbReference type="ARBA" id="ARBA00022927"/>
    </source>
</evidence>
<feature type="region of interest" description="Disordered" evidence="10">
    <location>
        <begin position="1071"/>
        <end position="1102"/>
    </location>
</feature>
<organism evidence="12 13">
    <name type="scientific">Tritrichomonas musculus</name>
    <dbReference type="NCBI Taxonomy" id="1915356"/>
    <lineage>
        <taxon>Eukaryota</taxon>
        <taxon>Metamonada</taxon>
        <taxon>Parabasalia</taxon>
        <taxon>Tritrichomonadida</taxon>
        <taxon>Tritrichomonadidae</taxon>
        <taxon>Tritrichomonas</taxon>
    </lineage>
</organism>
<keyword evidence="3" id="KW-0813">Transport</keyword>
<evidence type="ECO:0000256" key="2">
    <source>
        <dbReference type="ARBA" id="ARBA00009358"/>
    </source>
</evidence>
<dbReference type="InterPro" id="IPR019775">
    <property type="entry name" value="WD40_repeat_CS"/>
</dbReference>
<dbReference type="PROSITE" id="PS00678">
    <property type="entry name" value="WD_REPEATS_1"/>
    <property type="match status" value="2"/>
</dbReference>
<feature type="domain" description="Sec16 Sec23-binding" evidence="11">
    <location>
        <begin position="530"/>
        <end position="656"/>
    </location>
</feature>
<evidence type="ECO:0000313" key="13">
    <source>
        <dbReference type="Proteomes" id="UP001470230"/>
    </source>
</evidence>
<evidence type="ECO:0000256" key="10">
    <source>
        <dbReference type="SAM" id="MobiDB-lite"/>
    </source>
</evidence>
<evidence type="ECO:0000256" key="7">
    <source>
        <dbReference type="ARBA" id="ARBA00022892"/>
    </source>
</evidence>
<feature type="compositionally biased region" description="Polar residues" evidence="10">
    <location>
        <begin position="810"/>
        <end position="829"/>
    </location>
</feature>
<dbReference type="InterPro" id="IPR036322">
    <property type="entry name" value="WD40_repeat_dom_sf"/>
</dbReference>
<dbReference type="InterPro" id="IPR015943">
    <property type="entry name" value="WD40/YVTN_repeat-like_dom_sf"/>
</dbReference>
<evidence type="ECO:0000256" key="5">
    <source>
        <dbReference type="ARBA" id="ARBA00022737"/>
    </source>
</evidence>
<keyword evidence="4 9" id="KW-0853">WD repeat</keyword>
<keyword evidence="6" id="KW-0256">Endoplasmic reticulum</keyword>
<keyword evidence="7" id="KW-0931">ER-Golgi transport</keyword>
<dbReference type="SUPFAM" id="SSF50978">
    <property type="entry name" value="WD40 repeat-like"/>
    <property type="match status" value="1"/>
</dbReference>
<dbReference type="Gene3D" id="2.130.10.10">
    <property type="entry name" value="YVTN repeat-like/Quinoprotein amine dehydrogenase"/>
    <property type="match status" value="1"/>
</dbReference>
<dbReference type="Pfam" id="PF12931">
    <property type="entry name" value="TPR_Sec16"/>
    <property type="match status" value="1"/>
</dbReference>
<feature type="repeat" description="WD" evidence="9">
    <location>
        <begin position="246"/>
        <end position="288"/>
    </location>
</feature>
<evidence type="ECO:0000256" key="9">
    <source>
        <dbReference type="PROSITE-ProRule" id="PRU00221"/>
    </source>
</evidence>
<dbReference type="InterPro" id="IPR040251">
    <property type="entry name" value="SEC31-like"/>
</dbReference>
<keyword evidence="13" id="KW-1185">Reference proteome</keyword>
<keyword evidence="8" id="KW-0653">Protein transport</keyword>
<dbReference type="InterPro" id="IPR024298">
    <property type="entry name" value="Sec16_Sec23-bd"/>
</dbReference>
<protein>
    <recommendedName>
        <fullName evidence="11">Sec16 Sec23-binding domain-containing protein</fullName>
    </recommendedName>
</protein>
<evidence type="ECO:0000256" key="3">
    <source>
        <dbReference type="ARBA" id="ARBA00022448"/>
    </source>
</evidence>
<feature type="compositionally biased region" description="Pro residues" evidence="10">
    <location>
        <begin position="866"/>
        <end position="875"/>
    </location>
</feature>
<dbReference type="Pfam" id="PF00400">
    <property type="entry name" value="WD40"/>
    <property type="match status" value="2"/>
</dbReference>
<dbReference type="InterPro" id="IPR001680">
    <property type="entry name" value="WD40_rpt"/>
</dbReference>
<dbReference type="PANTHER" id="PTHR13923">
    <property type="entry name" value="SEC31-RELATED PROTEIN"/>
    <property type="match status" value="1"/>
</dbReference>
<feature type="region of interest" description="Disordered" evidence="10">
    <location>
        <begin position="742"/>
        <end position="919"/>
    </location>
</feature>
<evidence type="ECO:0000259" key="11">
    <source>
        <dbReference type="Pfam" id="PF12931"/>
    </source>
</evidence>
<evidence type="ECO:0000256" key="6">
    <source>
        <dbReference type="ARBA" id="ARBA00022824"/>
    </source>
</evidence>
<feature type="compositionally biased region" description="Polar residues" evidence="10">
    <location>
        <begin position="743"/>
        <end position="789"/>
    </location>
</feature>
<comment type="caution">
    <text evidence="12">The sequence shown here is derived from an EMBL/GenBank/DDBJ whole genome shotgun (WGS) entry which is preliminary data.</text>
</comment>
<dbReference type="SMART" id="SM00320">
    <property type="entry name" value="WD40"/>
    <property type="match status" value="6"/>
</dbReference>
<dbReference type="Gene3D" id="1.20.940.10">
    <property type="entry name" value="Functional domain of the splicing factor Prp18"/>
    <property type="match status" value="1"/>
</dbReference>
<feature type="repeat" description="WD" evidence="9">
    <location>
        <begin position="103"/>
        <end position="137"/>
    </location>
</feature>
<dbReference type="EMBL" id="JAPFFF010000005">
    <property type="protein sequence ID" value="KAK8890391.1"/>
    <property type="molecule type" value="Genomic_DNA"/>
</dbReference>
<name>A0ABR2KI05_9EUKA</name>
<dbReference type="PROSITE" id="PS50082">
    <property type="entry name" value="WD_REPEATS_2"/>
    <property type="match status" value="2"/>
</dbReference>
<accession>A0ABR2KI05</accession>
<comment type="subcellular location">
    <subcellularLocation>
        <location evidence="1">Endoplasmic reticulum</location>
    </subcellularLocation>
</comment>
<dbReference type="PANTHER" id="PTHR13923:SF11">
    <property type="entry name" value="SECRETORY 31, ISOFORM D"/>
    <property type="match status" value="1"/>
</dbReference>
<sequence>MKVWSVESPSIVEWCPIRNDSRLYASSTPSTCEENPSLTLSRFNFLGITPTTETVATFNAKSPFTTLSWTNHPSQNLGLLASGHKDGSISLYSPAEKSTISSLSYHKTDITCLKFNPTQTNVLLSVSSDNEISVWDVTHPENGKRCSAGAINRAVQGTITSVDWHKKSTLSSFFALCDSTGLCVVWDLRQNRSTHNFADSTFKSELSDISFAPVNSTLLATASSNPRNSVVSIWDLRNPTTPTRKLHGHTSGVSKLEWPACDERILLSSGKDGNVIAWNTESGEQLKTVFESNSPVSQLSWSPHFHGAVLASNLTGTQLYSFVDPAMGVSNKLPHPHFHRRQCGVDVAFDGRIFQFNGKNVHSFVHQEQIAEASDFVHFVEALEQNTMPLFVNEKIENSDNNTEKELWEICLLAMSPDTFKQNILTNLGISQQSNFAEQLKQAEPQPSLEESGATASSASLFGDPTPTDEVDAAFAFSKPSALNDNLNMISSSNPNFAQEQAVEEEVFTEVFTPFRVIPKKEKDEAGNIIASALITGDLKAAIDCCFQSEKYADALLIASCGSPELLQKTRERYIRQDNTALTRLISFISQDRLDNFVRYAKTKEWKEAFAVICNFAKTDEDFERLSEVLGRRLIAEKNDYSSAYICFVAAKKYDMVQQCLFQIYQTVENKDSSSASVVLLVLEKLCAMAGTKADSVIAPIARTFLQHVIQSGNKDQAIRFVNALPPTSQLQNLKAVLGGQPVRNQGFNQSNQTANQSQMYQRSTSAIPNQAQAPNQPFTPANVFTPSQGPGLYPGSSNRVPPPPAQANRVPSGNTQPPKATQQPNQPQVFVPISGVVPPTTAAGYGNTPYIPSSQGFKPKQQQIAPPPPGPAPSAQPQFVAPGPVQQPNVLAPPPMQQPQIQPPQIDQGFSMPNQPPPISTNYNIPGATPYGLQPQPPAAAKPAAPPPMATPNINVPPPAPAVILPPTPQIQQPPIQQPGMVQMPGSVQPPNAPGIPGVQVTQPTRIEAPPMAQPNINAPPPMTVVPPPMPTQFQPQPSNQMNSNMPNAQYAQPGMGQFNQMQQPVTVGVAAGAPPGLSPKSSSPAPAPEPSPEATIEDVPQQNRQLADQLVSLINELETRPNLKPAQKKALTDAQAKLPFVFGLLRDGKVPEGLINDMILFIQKINGGELSEANQIRKNAIVNHMANCRDAVLIMNYISSSIR</sequence>
<dbReference type="Gene3D" id="1.25.40.1030">
    <property type="match status" value="1"/>
</dbReference>
<comment type="similarity">
    <text evidence="2">Belongs to the WD repeat SEC31 family.</text>
</comment>
<reference evidence="12 13" key="1">
    <citation type="submission" date="2024-04" db="EMBL/GenBank/DDBJ databases">
        <title>Tritrichomonas musculus Genome.</title>
        <authorList>
            <person name="Alves-Ferreira E."/>
            <person name="Grigg M."/>
            <person name="Lorenzi H."/>
            <person name="Galac M."/>
        </authorList>
    </citation>
    <scope>NUCLEOTIDE SEQUENCE [LARGE SCALE GENOMIC DNA]</scope>
    <source>
        <strain evidence="12 13">EAF2021</strain>
    </source>
</reference>